<sequence>MTNQKLRIGLLIDAYRIPFWVFKMIEIIQGSNHSEIILLVKKEDISTKKESFTSKLWKKKNELFYRLYTKFEKKAFTPNPNALDLKNLKDIIGCTEIVVQTETNSGNDSISEKDIDAIKTHDVDVFIKLGFNNLEGNILKSSKFGVWLYQYGDSKTKKNAPPGVMEMLKKQKETAVTLLQLSHESKSCIKLYESFYETDNLYLSRNSDNLFWKSRFMVPKKLEELHRLGEAKFYQKLKRINAISITYNYKKYQIPSNWDTLKGISNLYWSAFKGVIKRRTYFEQWVLLFKLENTETSSKSFNTFERLLPPKDRFWADPFIIKKNDTYFIFIEELLYSENKGKISVLEMDKKGNYTQPKVVLETPYHLSYPFLIEDKGELYMLPETNENNTIELYKCITFPDQWELEKVLINNIKAVDSTIYKKDGKFWMFTNVEEHLGMGSTHELHIFYSDSLLNDIWIPHPENPVELNHNNARPAGNIFNFNGKIFRPAQDCSVHYGYGMKINEITILNENTYKEEIVQSIHPDWSKDVLSTHTLNHCGNLTFIDAIISRKKIN</sequence>
<keyword evidence="1" id="KW-0624">Polysaccharide degradation</keyword>
<evidence type="ECO:0000313" key="4">
    <source>
        <dbReference type="EMBL" id="WCO03099.1"/>
    </source>
</evidence>
<gene>
    <name evidence="4" type="ORF">MUN68_006300</name>
</gene>
<feature type="domain" description="Glucosamine inositolphosphorylceramide transferase 1 N-terminal" evidence="3">
    <location>
        <begin position="313"/>
        <end position="520"/>
    </location>
</feature>
<dbReference type="PANTHER" id="PTHR43772:SF2">
    <property type="entry name" value="PUTATIVE (AFU_ORTHOLOGUE AFUA_2G04480)-RELATED"/>
    <property type="match status" value="1"/>
</dbReference>
<dbReference type="InterPro" id="IPR023296">
    <property type="entry name" value="Glyco_hydro_beta-prop_sf"/>
</dbReference>
<evidence type="ECO:0000256" key="2">
    <source>
        <dbReference type="ARBA" id="ARBA00023277"/>
    </source>
</evidence>
<organism evidence="4 5">
    <name type="scientific">Psychroserpens ponticola</name>
    <dbReference type="NCBI Taxonomy" id="2932268"/>
    <lineage>
        <taxon>Bacteria</taxon>
        <taxon>Pseudomonadati</taxon>
        <taxon>Bacteroidota</taxon>
        <taxon>Flavobacteriia</taxon>
        <taxon>Flavobacteriales</taxon>
        <taxon>Flavobacteriaceae</taxon>
        <taxon>Psychroserpens</taxon>
    </lineage>
</organism>
<keyword evidence="1" id="KW-0858">Xylan degradation</keyword>
<evidence type="ECO:0000313" key="5">
    <source>
        <dbReference type="Proteomes" id="UP001202717"/>
    </source>
</evidence>
<proteinExistence type="predicted"/>
<evidence type="ECO:0000259" key="3">
    <source>
        <dbReference type="Pfam" id="PF24793"/>
    </source>
</evidence>
<keyword evidence="2" id="KW-0119">Carbohydrate metabolism</keyword>
<dbReference type="PANTHER" id="PTHR43772">
    <property type="entry name" value="ENDO-1,4-BETA-XYLANASE"/>
    <property type="match status" value="1"/>
</dbReference>
<dbReference type="InterPro" id="IPR052176">
    <property type="entry name" value="Glycosyl_Hydrlase_43_Enz"/>
</dbReference>
<dbReference type="Pfam" id="PF24793">
    <property type="entry name" value="GINT1_N"/>
    <property type="match status" value="1"/>
</dbReference>
<dbReference type="Proteomes" id="UP001202717">
    <property type="component" value="Chromosome"/>
</dbReference>
<keyword evidence="5" id="KW-1185">Reference proteome</keyword>
<accession>A0ABY7S138</accession>
<reference evidence="4 5" key="1">
    <citation type="submission" date="2023-01" db="EMBL/GenBank/DDBJ databases">
        <title>Psychroserpens ponticola sp. nov., isolated from seawater.</title>
        <authorList>
            <person name="Kristyanto S."/>
            <person name="Jung J."/>
            <person name="Kim J.M."/>
            <person name="Jeon C.O."/>
        </authorList>
    </citation>
    <scope>NUCLEOTIDE SEQUENCE [LARGE SCALE GENOMIC DNA]</scope>
    <source>
        <strain evidence="4 5">MSW6</strain>
    </source>
</reference>
<protein>
    <recommendedName>
        <fullName evidence="3">Glucosamine inositolphosphorylceramide transferase 1 N-terminal domain-containing protein</fullName>
    </recommendedName>
</protein>
<dbReference type="InterPro" id="IPR056442">
    <property type="entry name" value="GINT1_N"/>
</dbReference>
<dbReference type="Gene3D" id="2.115.10.20">
    <property type="entry name" value="Glycosyl hydrolase domain, family 43"/>
    <property type="match status" value="1"/>
</dbReference>
<evidence type="ECO:0000256" key="1">
    <source>
        <dbReference type="ARBA" id="ARBA00022651"/>
    </source>
</evidence>
<dbReference type="EMBL" id="CP116221">
    <property type="protein sequence ID" value="WCO03099.1"/>
    <property type="molecule type" value="Genomic_DNA"/>
</dbReference>
<name>A0ABY7S138_9FLAO</name>
<dbReference type="SUPFAM" id="SSF75005">
    <property type="entry name" value="Arabinanase/levansucrase/invertase"/>
    <property type="match status" value="1"/>
</dbReference>
<dbReference type="RefSeq" id="WP_249994054.1">
    <property type="nucleotide sequence ID" value="NZ_CP116221.1"/>
</dbReference>